<sequence>MNAHPLLAELFSSKVRAAVLEWMIPRPHLGASLTDLSRLLGLPVSSLQHECYKLERLGILSARRSGNARLYRSRPDCPILPPLAALVAAVIGPVAMLRAALEGVAGIDAAFVAGTLPGIQPDDRPGQPGDPISSGSGTPSPRPRLVIVGDLSLDTLDAVLGRAETALGLPAGSLELAYFRLDDWHERRTEGSPFVQTLIGAPRLSLVGII</sequence>
<proteinExistence type="predicted"/>
<dbReference type="InterPro" id="IPR036390">
    <property type="entry name" value="WH_DNA-bd_sf"/>
</dbReference>
<evidence type="ECO:0000256" key="1">
    <source>
        <dbReference type="SAM" id="MobiDB-lite"/>
    </source>
</evidence>
<evidence type="ECO:0000313" key="2">
    <source>
        <dbReference type="EMBL" id="CAA9561912.1"/>
    </source>
</evidence>
<dbReference type="EMBL" id="CADCWH010000276">
    <property type="protein sequence ID" value="CAA9561912.1"/>
    <property type="molecule type" value="Genomic_DNA"/>
</dbReference>
<gene>
    <name evidence="2" type="ORF">AVDCRST_MAG70-1732</name>
</gene>
<dbReference type="GO" id="GO:0006355">
    <property type="term" value="P:regulation of DNA-templated transcription"/>
    <property type="evidence" value="ECO:0007669"/>
    <property type="project" value="UniProtKB-ARBA"/>
</dbReference>
<dbReference type="InterPro" id="IPR036388">
    <property type="entry name" value="WH-like_DNA-bd_sf"/>
</dbReference>
<accession>A0A6J4UVT6</accession>
<evidence type="ECO:0008006" key="3">
    <source>
        <dbReference type="Google" id="ProtNLM"/>
    </source>
</evidence>
<name>A0A6J4UVT6_9BACT</name>
<dbReference type="Gene3D" id="1.10.10.10">
    <property type="entry name" value="Winged helix-like DNA-binding domain superfamily/Winged helix DNA-binding domain"/>
    <property type="match status" value="1"/>
</dbReference>
<feature type="region of interest" description="Disordered" evidence="1">
    <location>
        <begin position="118"/>
        <end position="143"/>
    </location>
</feature>
<dbReference type="CDD" id="cd00090">
    <property type="entry name" value="HTH_ARSR"/>
    <property type="match status" value="1"/>
</dbReference>
<feature type="compositionally biased region" description="Low complexity" evidence="1">
    <location>
        <begin position="126"/>
        <end position="139"/>
    </location>
</feature>
<protein>
    <recommendedName>
        <fullName evidence="3">HTH arsR-type domain-containing protein</fullName>
    </recommendedName>
</protein>
<organism evidence="2">
    <name type="scientific">uncultured Thermomicrobiales bacterium</name>
    <dbReference type="NCBI Taxonomy" id="1645740"/>
    <lineage>
        <taxon>Bacteria</taxon>
        <taxon>Pseudomonadati</taxon>
        <taxon>Thermomicrobiota</taxon>
        <taxon>Thermomicrobia</taxon>
        <taxon>Thermomicrobiales</taxon>
        <taxon>environmental samples</taxon>
    </lineage>
</organism>
<reference evidence="2" key="1">
    <citation type="submission" date="2020-02" db="EMBL/GenBank/DDBJ databases">
        <authorList>
            <person name="Meier V. D."/>
        </authorList>
    </citation>
    <scope>NUCLEOTIDE SEQUENCE</scope>
    <source>
        <strain evidence="2">AVDCRST_MAG70</strain>
    </source>
</reference>
<dbReference type="SUPFAM" id="SSF46785">
    <property type="entry name" value="Winged helix' DNA-binding domain"/>
    <property type="match status" value="1"/>
</dbReference>
<dbReference type="AlphaFoldDB" id="A0A6J4UVT6"/>
<dbReference type="InterPro" id="IPR011991">
    <property type="entry name" value="ArsR-like_HTH"/>
</dbReference>